<keyword evidence="7" id="KW-1185">Reference proteome</keyword>
<dbReference type="PANTHER" id="PTHR30055">
    <property type="entry name" value="HTH-TYPE TRANSCRIPTIONAL REGULATOR RUTR"/>
    <property type="match status" value="1"/>
</dbReference>
<feature type="DNA-binding region" description="H-T-H motif" evidence="4">
    <location>
        <begin position="39"/>
        <end position="58"/>
    </location>
</feature>
<dbReference type="AlphaFoldDB" id="A0AA86IZ40"/>
<reference evidence="6 7" key="1">
    <citation type="submission" date="2023-10" db="EMBL/GenBank/DDBJ databases">
        <title>Complete Genome Sequence of Limnobacter thiooxidans CS-K2T, Isolated from freshwater lake sediments in Bavaria, Germany.</title>
        <authorList>
            <person name="Naruki M."/>
            <person name="Watanabe A."/>
            <person name="Warashina T."/>
            <person name="Morita T."/>
            <person name="Arakawa K."/>
        </authorList>
    </citation>
    <scope>NUCLEOTIDE SEQUENCE [LARGE SCALE GENOMIC DNA]</scope>
    <source>
        <strain evidence="6 7">CS-K2</strain>
    </source>
</reference>
<dbReference type="InterPro" id="IPR009057">
    <property type="entry name" value="Homeodomain-like_sf"/>
</dbReference>
<evidence type="ECO:0000256" key="2">
    <source>
        <dbReference type="ARBA" id="ARBA00023125"/>
    </source>
</evidence>
<dbReference type="PANTHER" id="PTHR30055:SF234">
    <property type="entry name" value="HTH-TYPE TRANSCRIPTIONAL REGULATOR BETI"/>
    <property type="match status" value="1"/>
</dbReference>
<evidence type="ECO:0000313" key="7">
    <source>
        <dbReference type="Proteomes" id="UP001329151"/>
    </source>
</evidence>
<evidence type="ECO:0000256" key="3">
    <source>
        <dbReference type="ARBA" id="ARBA00023163"/>
    </source>
</evidence>
<dbReference type="Gene3D" id="1.10.357.10">
    <property type="entry name" value="Tetracycline Repressor, domain 2"/>
    <property type="match status" value="1"/>
</dbReference>
<dbReference type="GO" id="GO:0003700">
    <property type="term" value="F:DNA-binding transcription factor activity"/>
    <property type="evidence" value="ECO:0007669"/>
    <property type="project" value="TreeGrafter"/>
</dbReference>
<dbReference type="Pfam" id="PF00440">
    <property type="entry name" value="TetR_N"/>
    <property type="match status" value="1"/>
</dbReference>
<dbReference type="InterPro" id="IPR050109">
    <property type="entry name" value="HTH-type_TetR-like_transc_reg"/>
</dbReference>
<dbReference type="PROSITE" id="PS50977">
    <property type="entry name" value="HTH_TETR_2"/>
    <property type="match status" value="1"/>
</dbReference>
<keyword evidence="1" id="KW-0805">Transcription regulation</keyword>
<proteinExistence type="predicted"/>
<dbReference type="GO" id="GO:0000976">
    <property type="term" value="F:transcription cis-regulatory region binding"/>
    <property type="evidence" value="ECO:0007669"/>
    <property type="project" value="TreeGrafter"/>
</dbReference>
<evidence type="ECO:0000256" key="1">
    <source>
        <dbReference type="ARBA" id="ARBA00023015"/>
    </source>
</evidence>
<dbReference type="SUPFAM" id="SSF46689">
    <property type="entry name" value="Homeodomain-like"/>
    <property type="match status" value="1"/>
</dbReference>
<sequence>MTKSTPVEKRPYLGKDDRKKALLNCAAELVEEAGWGVLNMSALADRAGVSRQLVYQHFPNLESLLGATAWVVFTDTMEGTAQAIAGHPDDLKQAIRAAELVSLDMPVGRGDALWQLIAGSGLNSPELETIRLGIRDVILKLWVPAVRKEKNLDKAAATSLVWMVILSFWGIRQLIRDGLVSREQGIAQFDSLLDRLM</sequence>
<dbReference type="Proteomes" id="UP001329151">
    <property type="component" value="Chromosome"/>
</dbReference>
<accession>A0AA86IZ40</accession>
<keyword evidence="3" id="KW-0804">Transcription</keyword>
<dbReference type="RefSeq" id="WP_130556245.1">
    <property type="nucleotide sequence ID" value="NZ_AP028947.1"/>
</dbReference>
<organism evidence="6 7">
    <name type="scientific">Limnobacter thiooxidans</name>
    <dbReference type="NCBI Taxonomy" id="131080"/>
    <lineage>
        <taxon>Bacteria</taxon>
        <taxon>Pseudomonadati</taxon>
        <taxon>Pseudomonadota</taxon>
        <taxon>Betaproteobacteria</taxon>
        <taxon>Burkholderiales</taxon>
        <taxon>Burkholderiaceae</taxon>
        <taxon>Limnobacter</taxon>
    </lineage>
</organism>
<feature type="domain" description="HTH tetR-type" evidence="5">
    <location>
        <begin position="16"/>
        <end position="76"/>
    </location>
</feature>
<gene>
    <name evidence="6" type="ORF">RGQ30_17700</name>
</gene>
<evidence type="ECO:0000259" key="5">
    <source>
        <dbReference type="PROSITE" id="PS50977"/>
    </source>
</evidence>
<dbReference type="PRINTS" id="PR00455">
    <property type="entry name" value="HTHTETR"/>
</dbReference>
<evidence type="ECO:0000256" key="4">
    <source>
        <dbReference type="PROSITE-ProRule" id="PRU00335"/>
    </source>
</evidence>
<keyword evidence="2 4" id="KW-0238">DNA-binding</keyword>
<dbReference type="InterPro" id="IPR001647">
    <property type="entry name" value="HTH_TetR"/>
</dbReference>
<dbReference type="EMBL" id="AP028947">
    <property type="protein sequence ID" value="BET26269.1"/>
    <property type="molecule type" value="Genomic_DNA"/>
</dbReference>
<dbReference type="KEGG" id="lto:RGQ30_17700"/>
<name>A0AA86IZ40_9BURK</name>
<evidence type="ECO:0000313" key="6">
    <source>
        <dbReference type="EMBL" id="BET26269.1"/>
    </source>
</evidence>
<protein>
    <recommendedName>
        <fullName evidence="5">HTH tetR-type domain-containing protein</fullName>
    </recommendedName>
</protein>